<feature type="chain" id="PRO_5045642232" description="DUF4430 domain-containing protein" evidence="1">
    <location>
        <begin position="27"/>
        <end position="186"/>
    </location>
</feature>
<evidence type="ECO:0000256" key="1">
    <source>
        <dbReference type="SAM" id="SignalP"/>
    </source>
</evidence>
<dbReference type="RefSeq" id="WP_261607789.1">
    <property type="nucleotide sequence ID" value="NZ_JAODOR010000017.1"/>
</dbReference>
<name>A0ABT2PGM6_9MICO</name>
<organism evidence="2 3">
    <name type="scientific">Microbacterium memoriense</name>
    <dbReference type="NCBI Taxonomy" id="2978350"/>
    <lineage>
        <taxon>Bacteria</taxon>
        <taxon>Bacillati</taxon>
        <taxon>Actinomycetota</taxon>
        <taxon>Actinomycetes</taxon>
        <taxon>Micrococcales</taxon>
        <taxon>Microbacteriaceae</taxon>
        <taxon>Microbacterium</taxon>
    </lineage>
</organism>
<dbReference type="EMBL" id="JAODOR010000017">
    <property type="protein sequence ID" value="MCT9003262.1"/>
    <property type="molecule type" value="Genomic_DNA"/>
</dbReference>
<accession>A0ABT2PGM6</accession>
<evidence type="ECO:0000313" key="2">
    <source>
        <dbReference type="EMBL" id="MCT9003262.1"/>
    </source>
</evidence>
<protein>
    <recommendedName>
        <fullName evidence="4">DUF4430 domain-containing protein</fullName>
    </recommendedName>
</protein>
<proteinExistence type="predicted"/>
<keyword evidence="3" id="KW-1185">Reference proteome</keyword>
<evidence type="ECO:0000313" key="3">
    <source>
        <dbReference type="Proteomes" id="UP001300496"/>
    </source>
</evidence>
<dbReference type="PROSITE" id="PS51257">
    <property type="entry name" value="PROKAR_LIPOPROTEIN"/>
    <property type="match status" value="1"/>
</dbReference>
<evidence type="ECO:0008006" key="4">
    <source>
        <dbReference type="Google" id="ProtNLM"/>
    </source>
</evidence>
<dbReference type="Proteomes" id="UP001300496">
    <property type="component" value="Unassembled WGS sequence"/>
</dbReference>
<sequence length="186" mass="18627">MTSTPRILTLLAAGALALGLTACATAQPEPQGSVSLTPAPSSSAVADGGCASAEGVSVYINTGDLAGGESVDQAACIVTDEPLAAADALESLGVELEGTTEYGDQVICRVDGLPSASEPVGSTEDPAYVEACESMPAAFAYWSLWQKPAGGSWDYAQEGVSTLQLAPGDSIELLFTLDGAPASPDA</sequence>
<reference evidence="2 3" key="1">
    <citation type="journal article" date="2024" name="Int. J. Syst. Evol. Microbiol.">
        <title>Microbacterium memoriense sp. nov., a member of the Actinomycetota from marine beach sediment of the north coast of Portugal.</title>
        <authorList>
            <person name="Santos J.D.N.D."/>
            <person name="Klimek D."/>
            <person name="Calusinska M."/>
            <person name="Lobo-da-Cunha A."/>
            <person name="Catita J."/>
            <person name="Goncalves H."/>
            <person name="Gonzalez I."/>
            <person name="Lage O.M."/>
        </authorList>
    </citation>
    <scope>NUCLEOTIDE SEQUENCE [LARGE SCALE GENOMIC DNA]</scope>
    <source>
        <strain evidence="2 3">PMIC_1C1B</strain>
    </source>
</reference>
<gene>
    <name evidence="2" type="ORF">N4R40_12920</name>
</gene>
<feature type="signal peptide" evidence="1">
    <location>
        <begin position="1"/>
        <end position="26"/>
    </location>
</feature>
<comment type="caution">
    <text evidence="2">The sequence shown here is derived from an EMBL/GenBank/DDBJ whole genome shotgun (WGS) entry which is preliminary data.</text>
</comment>
<keyword evidence="1" id="KW-0732">Signal</keyword>